<sequence length="629" mass="67994">MGKTYYVSAETGNDSNDGLSEKAAFKSLQTGADQLEAGDTLYIMNGTYTQSDPSKDLLSVWNKNGSEDKWTTIKAYPGHTPKLKVKGAFGINIAGSSYLQIEGLDIEGSKDEVTLDYAQQEQYNPNNPITNSFGVVIHGRSDMGYSDHIVIKGNKVRNFTGGGIGAHDADYITIEKNVVSGNAWYTPKGVSGIGVIWNRNSDNNTSDYKMVIKDNIVFDNQSLIPWNVAGEITEGHGIMLDTGDGKDQGHEAYQGKTLVANNTVYDNGGFGIQAYHYLNADIINNTTYQNSRNPDMSGEIAVINSKNVGGYNNIMYARSDRRANHIHNSENVTFDHNLAYNSSEFVSSNDPNAGDLQNILDYDPQFVDPGRGDFTLKSTSPAIDIGSDIFNEVSILKTDQRGNNRPQDGDGNGSAIADIGALEVGTNSASPQSSEVMGVTNSNTPIIEETGNNTVVTTSDANSDQILPQGSDNQVSGDLETDILTGEPSKDGSIYVSNNQQQGFSQSQVNAVDPITNFNPNEGDRIWFNNDGTLSTSTKEGTQTIYLYDAGLVKGNNLSVAIEAAYNDKDPQTQGDQILNENEGVLFQWQGSTYLAINNQNKPFDANNDLLINMNGIQIPGKDTATGVV</sequence>
<reference evidence="2" key="1">
    <citation type="submission" date="2021-05" db="EMBL/GenBank/DDBJ databases">
        <authorList>
            <person name="Pietrasiak N."/>
            <person name="Ward R."/>
            <person name="Stajich J.E."/>
            <person name="Kurbessoian T."/>
        </authorList>
    </citation>
    <scope>NUCLEOTIDE SEQUENCE</scope>
    <source>
        <strain evidence="2">HA4357-MV3</strain>
    </source>
</reference>
<accession>A0A9E3LUB5</accession>
<protein>
    <submittedName>
        <fullName evidence="2">Right-handed parallel beta-helix repeat-containing protein</fullName>
    </submittedName>
</protein>
<evidence type="ECO:0000313" key="2">
    <source>
        <dbReference type="EMBL" id="MBW4433647.1"/>
    </source>
</evidence>
<dbReference type="Proteomes" id="UP000813215">
    <property type="component" value="Unassembled WGS sequence"/>
</dbReference>
<dbReference type="NCBIfam" id="NF041519">
    <property type="entry name" value="bluetail"/>
    <property type="match status" value="1"/>
</dbReference>
<dbReference type="InterPro" id="IPR012334">
    <property type="entry name" value="Pectin_lyas_fold"/>
</dbReference>
<evidence type="ECO:0000313" key="3">
    <source>
        <dbReference type="Proteomes" id="UP000813215"/>
    </source>
</evidence>
<dbReference type="InterPro" id="IPR048165">
    <property type="entry name" value="Bluetail_dom"/>
</dbReference>
<organism evidence="2 3">
    <name type="scientific">Pelatocladus maniniholoensis HA4357-MV3</name>
    <dbReference type="NCBI Taxonomy" id="1117104"/>
    <lineage>
        <taxon>Bacteria</taxon>
        <taxon>Bacillati</taxon>
        <taxon>Cyanobacteriota</taxon>
        <taxon>Cyanophyceae</taxon>
        <taxon>Nostocales</taxon>
        <taxon>Nostocaceae</taxon>
        <taxon>Pelatocladus</taxon>
    </lineage>
</organism>
<dbReference type="EMBL" id="JAHHHW010000109">
    <property type="protein sequence ID" value="MBW4433647.1"/>
    <property type="molecule type" value="Genomic_DNA"/>
</dbReference>
<comment type="caution">
    <text evidence="2">The sequence shown here is derived from an EMBL/GenBank/DDBJ whole genome shotgun (WGS) entry which is preliminary data.</text>
</comment>
<dbReference type="SUPFAM" id="SSF51126">
    <property type="entry name" value="Pectin lyase-like"/>
    <property type="match status" value="1"/>
</dbReference>
<dbReference type="Gene3D" id="2.160.20.10">
    <property type="entry name" value="Single-stranded right-handed beta-helix, Pectin lyase-like"/>
    <property type="match status" value="1"/>
</dbReference>
<dbReference type="InterPro" id="IPR006626">
    <property type="entry name" value="PbH1"/>
</dbReference>
<dbReference type="InterPro" id="IPR059226">
    <property type="entry name" value="Choice_anch_Q_dom"/>
</dbReference>
<proteinExistence type="predicted"/>
<evidence type="ECO:0000256" key="1">
    <source>
        <dbReference type="SAM" id="MobiDB-lite"/>
    </source>
</evidence>
<feature type="compositionally biased region" description="Polar residues" evidence="1">
    <location>
        <begin position="426"/>
        <end position="476"/>
    </location>
</feature>
<dbReference type="SMART" id="SM00710">
    <property type="entry name" value="PbH1"/>
    <property type="match status" value="6"/>
</dbReference>
<reference evidence="2" key="2">
    <citation type="journal article" date="2022" name="Microbiol. Resour. Announc.">
        <title>Metagenome Sequencing to Explore Phylogenomics of Terrestrial Cyanobacteria.</title>
        <authorList>
            <person name="Ward R.D."/>
            <person name="Stajich J.E."/>
            <person name="Johansen J.R."/>
            <person name="Huntemann M."/>
            <person name="Clum A."/>
            <person name="Foster B."/>
            <person name="Foster B."/>
            <person name="Roux S."/>
            <person name="Palaniappan K."/>
            <person name="Varghese N."/>
            <person name="Mukherjee S."/>
            <person name="Reddy T.B.K."/>
            <person name="Daum C."/>
            <person name="Copeland A."/>
            <person name="Chen I.A."/>
            <person name="Ivanova N.N."/>
            <person name="Kyrpides N.C."/>
            <person name="Shapiro N."/>
            <person name="Eloe-Fadrosh E.A."/>
            <person name="Pietrasiak N."/>
        </authorList>
    </citation>
    <scope>NUCLEOTIDE SEQUENCE</scope>
    <source>
        <strain evidence="2">HA4357-MV3</strain>
    </source>
</reference>
<dbReference type="AlphaFoldDB" id="A0A9E3LUB5"/>
<dbReference type="InterPro" id="IPR011050">
    <property type="entry name" value="Pectin_lyase_fold/virulence"/>
</dbReference>
<feature type="region of interest" description="Disordered" evidence="1">
    <location>
        <begin position="426"/>
        <end position="478"/>
    </location>
</feature>
<gene>
    <name evidence="2" type="ORF">KME28_18485</name>
</gene>
<dbReference type="NCBIfam" id="NF041518">
    <property type="entry name" value="choice_anch_Q"/>
    <property type="match status" value="1"/>
</dbReference>
<name>A0A9E3LUB5_9NOST</name>